<feature type="region of interest" description="Disordered" evidence="1">
    <location>
        <begin position="97"/>
        <end position="116"/>
    </location>
</feature>
<feature type="region of interest" description="Disordered" evidence="1">
    <location>
        <begin position="285"/>
        <end position="319"/>
    </location>
</feature>
<protein>
    <submittedName>
        <fullName evidence="2">Uncharacterized protein</fullName>
    </submittedName>
</protein>
<evidence type="ECO:0000256" key="1">
    <source>
        <dbReference type="SAM" id="MobiDB-lite"/>
    </source>
</evidence>
<feature type="compositionally biased region" description="Basic and acidic residues" evidence="1">
    <location>
        <begin position="60"/>
        <end position="76"/>
    </location>
</feature>
<keyword evidence="3" id="KW-1185">Reference proteome</keyword>
<feature type="region of interest" description="Disordered" evidence="1">
    <location>
        <begin position="60"/>
        <end position="81"/>
    </location>
</feature>
<reference evidence="2" key="1">
    <citation type="submission" date="2023-03" db="EMBL/GenBank/DDBJ databases">
        <title>Actinoallomurus iriomotensis NBRC 103684.</title>
        <authorList>
            <person name="Ichikawa N."/>
            <person name="Sato H."/>
            <person name="Tonouchi N."/>
        </authorList>
    </citation>
    <scope>NUCLEOTIDE SEQUENCE</scope>
    <source>
        <strain evidence="2">NBRC 103684</strain>
    </source>
</reference>
<evidence type="ECO:0000313" key="3">
    <source>
        <dbReference type="Proteomes" id="UP001165074"/>
    </source>
</evidence>
<sequence length="333" mass="35604">MPAQPEEVVVDPDMVQAQDLGERLTEDLFPRGERAAAARPGGRAVAGCGKRGAVQLAVHRDRQGVQDHEVRGDHGRGQPGTSVRVQVVGELSGIEPPRRVAGRRRQPGGLRAGGVDGVHSGAGQFVRRLHGGVEALVVQQPDDGVEAAVDVVDLDHDPPDDRPVLGLDAQQDVQLALFHVDLQEVDHRDVVVPDHLREGPQRDLDLLAAQPLGHQFRQRVLVESGSCAVTADDLFQHVALFAFVGEATGQQRQIGVVGERRRSLFAADAAVGDHGVHVVQLGVEPEHPGQLGDRLERVDPAVRPPRGDEQGEQADMAPDVHHVGLVGQGLHGP</sequence>
<evidence type="ECO:0000313" key="2">
    <source>
        <dbReference type="EMBL" id="GLY85079.1"/>
    </source>
</evidence>
<name>A0A9W6S0W6_9ACTN</name>
<feature type="compositionally biased region" description="Basic and acidic residues" evidence="1">
    <location>
        <begin position="293"/>
        <end position="309"/>
    </location>
</feature>
<dbReference type="AntiFam" id="ANF00178">
    <property type="entry name" value="Shadow ORF (opposite dhbF)"/>
</dbReference>
<proteinExistence type="predicted"/>
<dbReference type="EMBL" id="BSTK01000004">
    <property type="protein sequence ID" value="GLY85079.1"/>
    <property type="molecule type" value="Genomic_DNA"/>
</dbReference>
<dbReference type="Proteomes" id="UP001165074">
    <property type="component" value="Unassembled WGS sequence"/>
</dbReference>
<accession>A0A9W6S0W6</accession>
<gene>
    <name evidence="2" type="ORF">Airi02_030080</name>
</gene>
<dbReference type="AlphaFoldDB" id="A0A9W6S0W6"/>
<comment type="caution">
    <text evidence="2">The sequence shown here is derived from an EMBL/GenBank/DDBJ whole genome shotgun (WGS) entry which is preliminary data.</text>
</comment>
<organism evidence="2 3">
    <name type="scientific">Actinoallomurus iriomotensis</name>
    <dbReference type="NCBI Taxonomy" id="478107"/>
    <lineage>
        <taxon>Bacteria</taxon>
        <taxon>Bacillati</taxon>
        <taxon>Actinomycetota</taxon>
        <taxon>Actinomycetes</taxon>
        <taxon>Streptosporangiales</taxon>
        <taxon>Thermomonosporaceae</taxon>
        <taxon>Actinoallomurus</taxon>
    </lineage>
</organism>